<keyword evidence="4" id="KW-1185">Reference proteome</keyword>
<dbReference type="RefSeq" id="WP_198842655.1">
    <property type="nucleotide sequence ID" value="NZ_JAEHFJ010000011.1"/>
</dbReference>
<accession>A0ABS0WVM4</accession>
<name>A0ABS0WVM4_9FLAO</name>
<proteinExistence type="predicted"/>
<organism evidence="3 4">
    <name type="scientific">Aureibaculum flavum</name>
    <dbReference type="NCBI Taxonomy" id="2795986"/>
    <lineage>
        <taxon>Bacteria</taxon>
        <taxon>Pseudomonadati</taxon>
        <taxon>Bacteroidota</taxon>
        <taxon>Flavobacteriia</taxon>
        <taxon>Flavobacteriales</taxon>
        <taxon>Flavobacteriaceae</taxon>
        <taxon>Aureibaculum</taxon>
    </lineage>
</organism>
<keyword evidence="1" id="KW-0732">Signal</keyword>
<sequence>MKNHIKNIVVAFLLIFTLTNCTDSGTESNPYLGDVAVNQTVYLNNPSNNSLLFTGGYVEIPGGIKGIVVYRGNSDLYYAFDLACPNSPLGDCSKMTVDGLNMICSCDDSKYALALGGAPQSGTRYGAKEYKVVNNGQTLLIQNF</sequence>
<feature type="signal peptide" evidence="1">
    <location>
        <begin position="1"/>
        <end position="22"/>
    </location>
</feature>
<dbReference type="Proteomes" id="UP000623301">
    <property type="component" value="Unassembled WGS sequence"/>
</dbReference>
<dbReference type="EMBL" id="JAEHFJ010000011">
    <property type="protein sequence ID" value="MBJ2176015.1"/>
    <property type="molecule type" value="Genomic_DNA"/>
</dbReference>
<evidence type="ECO:0000259" key="2">
    <source>
        <dbReference type="PROSITE" id="PS51296"/>
    </source>
</evidence>
<feature type="domain" description="Rieske" evidence="2">
    <location>
        <begin position="44"/>
        <end position="141"/>
    </location>
</feature>
<evidence type="ECO:0000313" key="4">
    <source>
        <dbReference type="Proteomes" id="UP000623301"/>
    </source>
</evidence>
<evidence type="ECO:0000256" key="1">
    <source>
        <dbReference type="SAM" id="SignalP"/>
    </source>
</evidence>
<protein>
    <recommendedName>
        <fullName evidence="2">Rieske domain-containing protein</fullName>
    </recommendedName>
</protein>
<feature type="chain" id="PRO_5046070075" description="Rieske domain-containing protein" evidence="1">
    <location>
        <begin position="23"/>
        <end position="144"/>
    </location>
</feature>
<gene>
    <name evidence="3" type="ORF">JBL43_17310</name>
</gene>
<dbReference type="InterPro" id="IPR017941">
    <property type="entry name" value="Rieske_2Fe-2S"/>
</dbReference>
<dbReference type="PROSITE" id="PS51296">
    <property type="entry name" value="RIESKE"/>
    <property type="match status" value="1"/>
</dbReference>
<evidence type="ECO:0000313" key="3">
    <source>
        <dbReference type="EMBL" id="MBJ2176015.1"/>
    </source>
</evidence>
<comment type="caution">
    <text evidence="3">The sequence shown here is derived from an EMBL/GenBank/DDBJ whole genome shotgun (WGS) entry which is preliminary data.</text>
</comment>
<reference evidence="3 4" key="1">
    <citation type="submission" date="2020-12" db="EMBL/GenBank/DDBJ databases">
        <title>Aureibaculum luteum sp. nov. and Aureibaculum flavum sp. nov., novel members of the family Flavobacteriaceae isolated from Antarctic intertidal sediments.</title>
        <authorList>
            <person name="He X."/>
            <person name="Zhang X."/>
        </authorList>
    </citation>
    <scope>NUCLEOTIDE SEQUENCE [LARGE SCALE GENOMIC DNA]</scope>
    <source>
        <strain evidence="3 4">A20</strain>
    </source>
</reference>